<evidence type="ECO:0000256" key="1">
    <source>
        <dbReference type="ARBA" id="ARBA00005721"/>
    </source>
</evidence>
<dbReference type="STRING" id="84022.CACET_c03460"/>
<dbReference type="InterPro" id="IPR027417">
    <property type="entry name" value="P-loop_NTPase"/>
</dbReference>
<reference evidence="2 3" key="1">
    <citation type="submission" date="2014-10" db="EMBL/GenBank/DDBJ databases">
        <title>Genome sequence of Clostridium aceticum DSM 1496.</title>
        <authorList>
            <person name="Poehlein A."/>
            <person name="Schiel-Bengelsdorf B."/>
            <person name="Gottschalk G."/>
            <person name="Duerre P."/>
            <person name="Daniel R."/>
        </authorList>
    </citation>
    <scope>NUCLEOTIDE SEQUENCE [LARGE SCALE GENOMIC DNA]</scope>
    <source>
        <strain evidence="2 3">DSM 1496</strain>
    </source>
</reference>
<dbReference type="AlphaFoldDB" id="A0A0D8IHS2"/>
<dbReference type="InterPro" id="IPR005531">
    <property type="entry name" value="Asp23"/>
</dbReference>
<keyword evidence="3" id="KW-1185">Reference proteome</keyword>
<dbReference type="PATRIC" id="fig|84022.5.peg.1750"/>
<protein>
    <submittedName>
        <fullName evidence="2">Uncharacterized protein</fullName>
    </submittedName>
</protein>
<dbReference type="OrthoDB" id="5429664at2"/>
<dbReference type="Pfam" id="PF03780">
    <property type="entry name" value="Asp23"/>
    <property type="match status" value="1"/>
</dbReference>
<dbReference type="KEGG" id="cace:CACET_c03460"/>
<name>A0A0D8IHS2_9CLOT</name>
<dbReference type="SUPFAM" id="SSF52540">
    <property type="entry name" value="P-loop containing nucleoside triphosphate hydrolases"/>
    <property type="match status" value="1"/>
</dbReference>
<organism evidence="2 3">
    <name type="scientific">Clostridium aceticum</name>
    <dbReference type="NCBI Taxonomy" id="84022"/>
    <lineage>
        <taxon>Bacteria</taxon>
        <taxon>Bacillati</taxon>
        <taxon>Bacillota</taxon>
        <taxon>Clostridia</taxon>
        <taxon>Eubacteriales</taxon>
        <taxon>Clostridiaceae</taxon>
        <taxon>Clostridium</taxon>
    </lineage>
</organism>
<evidence type="ECO:0000313" key="2">
    <source>
        <dbReference type="EMBL" id="AKL93862.1"/>
    </source>
</evidence>
<sequence length="271" mass="30646">MKVVVLVGSSGTGKSYQAVHLSKIKKINYIIDDGLLIKGNKVVAGYSAKREKSKMAAVKRALFLSENHKEEVTKALKKENPEEILVLGTSEKMVNAIVKTLELGEITEKVFIQDIATEEEIKLAKKVRNKEGKHVIPVPTFEIKKDFSGYFLNPLRVLRKLGKGEHQELEERSVVRPTFSYMGKYTISDKVIRELVLYTANKIIGVYKVENVDITNMHAGLIIQLDVKIIYGNPIRPLMERLQEQVKYEVEEMTSFNIMAVDVAVKSLVIQ</sequence>
<accession>A0A0D8IHS2</accession>
<dbReference type="Proteomes" id="UP000035704">
    <property type="component" value="Chromosome"/>
</dbReference>
<evidence type="ECO:0000313" key="3">
    <source>
        <dbReference type="Proteomes" id="UP000035704"/>
    </source>
</evidence>
<dbReference type="EMBL" id="CP009687">
    <property type="protein sequence ID" value="AKL93862.1"/>
    <property type="molecule type" value="Genomic_DNA"/>
</dbReference>
<gene>
    <name evidence="2" type="ORF">CACET_c03460</name>
</gene>
<dbReference type="RefSeq" id="WP_044823252.1">
    <property type="nucleotide sequence ID" value="NZ_CP009687.1"/>
</dbReference>
<proteinExistence type="inferred from homology"/>
<comment type="similarity">
    <text evidence="1">Belongs to the asp23 family.</text>
</comment>